<sequence>MAEESSDVPKELIESVRDVIGRKIKISVKKKVKLETKGDKVDNKVLTASASADSAVPICFSLGTLLCRHLLRNTIAWFTFCAAEFL</sequence>
<dbReference type="Gene3D" id="2.30.29.30">
    <property type="entry name" value="Pleckstrin-homology domain (PH domain)/Phosphotyrosine-binding domain (PTB)"/>
    <property type="match status" value="1"/>
</dbReference>
<dbReference type="STRING" id="12930.A0A0Q3MBL6"/>
<dbReference type="OrthoDB" id="9398444at2759"/>
<evidence type="ECO:0000313" key="2">
    <source>
        <dbReference type="Proteomes" id="UP000051836"/>
    </source>
</evidence>
<dbReference type="Proteomes" id="UP000051836">
    <property type="component" value="Unassembled WGS sequence"/>
</dbReference>
<organism evidence="1 2">
    <name type="scientific">Amazona aestiva</name>
    <name type="common">Blue-fronted Amazon parrot</name>
    <dbReference type="NCBI Taxonomy" id="12930"/>
    <lineage>
        <taxon>Eukaryota</taxon>
        <taxon>Metazoa</taxon>
        <taxon>Chordata</taxon>
        <taxon>Craniata</taxon>
        <taxon>Vertebrata</taxon>
        <taxon>Euteleostomi</taxon>
        <taxon>Archelosauria</taxon>
        <taxon>Archosauria</taxon>
        <taxon>Dinosauria</taxon>
        <taxon>Saurischia</taxon>
        <taxon>Theropoda</taxon>
        <taxon>Coelurosauria</taxon>
        <taxon>Aves</taxon>
        <taxon>Neognathae</taxon>
        <taxon>Neoaves</taxon>
        <taxon>Telluraves</taxon>
        <taxon>Australaves</taxon>
        <taxon>Psittaciformes</taxon>
        <taxon>Psittacidae</taxon>
        <taxon>Amazona</taxon>
    </lineage>
</organism>
<accession>A0A0Q3MBL6</accession>
<comment type="caution">
    <text evidence="1">The sequence shown here is derived from an EMBL/GenBank/DDBJ whole genome shotgun (WGS) entry which is preliminary data.</text>
</comment>
<dbReference type="EMBL" id="LMAW01002550">
    <property type="protein sequence ID" value="KQK80053.1"/>
    <property type="molecule type" value="Genomic_DNA"/>
</dbReference>
<dbReference type="AlphaFoldDB" id="A0A0Q3MBL6"/>
<keyword evidence="2" id="KW-1185">Reference proteome</keyword>
<gene>
    <name evidence="1" type="ORF">AAES_97543</name>
</gene>
<proteinExistence type="predicted"/>
<reference evidence="1 2" key="1">
    <citation type="submission" date="2015-10" db="EMBL/GenBank/DDBJ databases">
        <authorList>
            <person name="Gilbert D.G."/>
        </authorList>
    </citation>
    <scope>NUCLEOTIDE SEQUENCE [LARGE SCALE GENOMIC DNA]</scope>
    <source>
        <strain evidence="1">FVVF132</strain>
    </source>
</reference>
<evidence type="ECO:0000313" key="1">
    <source>
        <dbReference type="EMBL" id="KQK80053.1"/>
    </source>
</evidence>
<name>A0A0Q3MBL6_AMAAE</name>
<dbReference type="InterPro" id="IPR011993">
    <property type="entry name" value="PH-like_dom_sf"/>
</dbReference>
<protein>
    <submittedName>
        <fullName evidence="1">Leucine-rich repeat-containing protein 16A isoform 1</fullName>
    </submittedName>
</protein>